<protein>
    <recommendedName>
        <fullName evidence="8">Peptidoglycan-associated lipoprotein</fullName>
        <shortName evidence="8">PAL</shortName>
    </recommendedName>
</protein>
<dbReference type="Proteomes" id="UP001319827">
    <property type="component" value="Chromosome"/>
</dbReference>
<evidence type="ECO:0000313" key="12">
    <source>
        <dbReference type="Proteomes" id="UP001319827"/>
    </source>
</evidence>
<keyword evidence="1" id="KW-0132">Cell division</keyword>
<dbReference type="InterPro" id="IPR006665">
    <property type="entry name" value="OmpA-like"/>
</dbReference>
<evidence type="ECO:0000256" key="2">
    <source>
        <dbReference type="ARBA" id="ARBA00022729"/>
    </source>
</evidence>
<proteinExistence type="inferred from homology"/>
<feature type="signal peptide" evidence="9">
    <location>
        <begin position="1"/>
        <end position="20"/>
    </location>
</feature>
<dbReference type="HAMAP" id="MF_02204">
    <property type="entry name" value="Pal"/>
    <property type="match status" value="1"/>
</dbReference>
<keyword evidence="5 8" id="KW-0998">Cell outer membrane</keyword>
<reference evidence="11 12" key="1">
    <citation type="journal article" date="2016" name="C (Basel)">
        <title>Selective Growth of and Electricity Production by Marine Exoelectrogenic Bacteria in Self-Aggregated Hydrogel of Microbially Reduced Graphene Oxide.</title>
        <authorList>
            <person name="Yoshida N."/>
            <person name="Goto Y."/>
            <person name="Miyata Y."/>
        </authorList>
    </citation>
    <scope>NUCLEOTIDE SEQUENCE [LARGE SCALE GENOMIC DNA]</scope>
    <source>
        <strain evidence="11 12">NIT-T3</strain>
    </source>
</reference>
<feature type="chain" id="PRO_5045824498" description="Peptidoglycan-associated lipoprotein" evidence="9">
    <location>
        <begin position="21"/>
        <end position="185"/>
    </location>
</feature>
<dbReference type="Gene3D" id="3.30.1330.60">
    <property type="entry name" value="OmpA-like domain"/>
    <property type="match status" value="1"/>
</dbReference>
<keyword evidence="2 8" id="KW-0732">Signal</keyword>
<evidence type="ECO:0000256" key="6">
    <source>
        <dbReference type="ARBA" id="ARBA00023288"/>
    </source>
</evidence>
<dbReference type="SUPFAM" id="SSF103088">
    <property type="entry name" value="OmpA-like"/>
    <property type="match status" value="1"/>
</dbReference>
<keyword evidence="4 8" id="KW-0564">Palmitate</keyword>
<evidence type="ECO:0000256" key="1">
    <source>
        <dbReference type="ARBA" id="ARBA00022618"/>
    </source>
</evidence>
<keyword evidence="7" id="KW-0131">Cell cycle</keyword>
<dbReference type="InterPro" id="IPR050330">
    <property type="entry name" value="Bact_OuterMem_StrucFunc"/>
</dbReference>
<dbReference type="InterPro" id="IPR039001">
    <property type="entry name" value="Pal"/>
</dbReference>
<gene>
    <name evidence="8" type="primary">pal</name>
    <name evidence="11" type="ORF">DESUT3_40990</name>
</gene>
<keyword evidence="12" id="KW-1185">Reference proteome</keyword>
<dbReference type="NCBIfam" id="TIGR02802">
    <property type="entry name" value="Pal_lipo"/>
    <property type="match status" value="1"/>
</dbReference>
<dbReference type="PRINTS" id="PR01021">
    <property type="entry name" value="OMPADOMAIN"/>
</dbReference>
<dbReference type="EMBL" id="AP024355">
    <property type="protein sequence ID" value="BCR07030.1"/>
    <property type="molecule type" value="Genomic_DNA"/>
</dbReference>
<accession>A0ABM8HYH0</accession>
<comment type="subcellular location">
    <subcellularLocation>
        <location evidence="8">Cell outer membrane</location>
        <topology evidence="8">Lipid-anchor</topology>
    </subcellularLocation>
</comment>
<feature type="domain" description="OmpA-like" evidence="10">
    <location>
        <begin position="70"/>
        <end position="185"/>
    </location>
</feature>
<comment type="similarity">
    <text evidence="8">Belongs to the Pal lipoprotein family.</text>
</comment>
<sequence>MKKGNILRSMLIVAAAALLAAGCAKKPAPGTEMAGEAPVVSESPYQQEVTGISEQAVSEAAVAGQPGYLQGEVAVPGLDRIFFEFDQFTLSEQARATLAQNAAYMKANERVQVRIEGHCDERGSDEYNIALGERRALAALNYLVSLGVPASRLSIISYGEELPLEPGHGESAWSKNRRAEFKALR</sequence>
<dbReference type="CDD" id="cd07185">
    <property type="entry name" value="OmpA_C-like"/>
    <property type="match status" value="1"/>
</dbReference>
<evidence type="ECO:0000256" key="8">
    <source>
        <dbReference type="HAMAP-Rule" id="MF_02204"/>
    </source>
</evidence>
<evidence type="ECO:0000259" key="10">
    <source>
        <dbReference type="PROSITE" id="PS51123"/>
    </source>
</evidence>
<dbReference type="InterPro" id="IPR006664">
    <property type="entry name" value="OMP_bac"/>
</dbReference>
<dbReference type="PANTHER" id="PTHR30329:SF21">
    <property type="entry name" value="LIPOPROTEIN YIAD-RELATED"/>
    <property type="match status" value="1"/>
</dbReference>
<dbReference type="Pfam" id="PF00691">
    <property type="entry name" value="OmpA"/>
    <property type="match status" value="1"/>
</dbReference>
<name>A0ABM8HYH0_9BACT</name>
<dbReference type="PROSITE" id="PS51123">
    <property type="entry name" value="OMPA_2"/>
    <property type="match status" value="1"/>
</dbReference>
<keyword evidence="6 8" id="KW-0449">Lipoprotein</keyword>
<organism evidence="11 12">
    <name type="scientific">Desulfuromonas versatilis</name>
    <dbReference type="NCBI Taxonomy" id="2802975"/>
    <lineage>
        <taxon>Bacteria</taxon>
        <taxon>Pseudomonadati</taxon>
        <taxon>Thermodesulfobacteriota</taxon>
        <taxon>Desulfuromonadia</taxon>
        <taxon>Desulfuromonadales</taxon>
        <taxon>Desulfuromonadaceae</taxon>
        <taxon>Desulfuromonas</taxon>
    </lineage>
</organism>
<dbReference type="PROSITE" id="PS51257">
    <property type="entry name" value="PROKAR_LIPOPROTEIN"/>
    <property type="match status" value="1"/>
</dbReference>
<dbReference type="PANTHER" id="PTHR30329">
    <property type="entry name" value="STATOR ELEMENT OF FLAGELLAR MOTOR COMPLEX"/>
    <property type="match status" value="1"/>
</dbReference>
<evidence type="ECO:0000313" key="11">
    <source>
        <dbReference type="EMBL" id="BCR07030.1"/>
    </source>
</evidence>
<dbReference type="InterPro" id="IPR036737">
    <property type="entry name" value="OmpA-like_sf"/>
</dbReference>
<dbReference type="RefSeq" id="WP_221250400.1">
    <property type="nucleotide sequence ID" value="NZ_AP024355.1"/>
</dbReference>
<evidence type="ECO:0000256" key="4">
    <source>
        <dbReference type="ARBA" id="ARBA00023139"/>
    </source>
</evidence>
<evidence type="ECO:0000256" key="3">
    <source>
        <dbReference type="ARBA" id="ARBA00023136"/>
    </source>
</evidence>
<evidence type="ECO:0000256" key="7">
    <source>
        <dbReference type="ARBA" id="ARBA00023306"/>
    </source>
</evidence>
<evidence type="ECO:0000256" key="5">
    <source>
        <dbReference type="ARBA" id="ARBA00023237"/>
    </source>
</evidence>
<dbReference type="InterPro" id="IPR014169">
    <property type="entry name" value="Pal_lipo_C"/>
</dbReference>
<reference evidence="11 12" key="2">
    <citation type="journal article" date="2021" name="Int. J. Syst. Evol. Microbiol.">
        <title>Isolation and Polyphasic Characterization of Desulfuromonas versatilis sp. Nov., an Electrogenic Bacteria Capable of Versatile Metabolism Isolated from a Graphene Oxide-Reducing Enrichment Culture.</title>
        <authorList>
            <person name="Xie L."/>
            <person name="Yoshida N."/>
            <person name="Ishii S."/>
            <person name="Meng L."/>
        </authorList>
    </citation>
    <scope>NUCLEOTIDE SEQUENCE [LARGE SCALE GENOMIC DNA]</scope>
    <source>
        <strain evidence="11 12">NIT-T3</strain>
    </source>
</reference>
<keyword evidence="3 8" id="KW-0472">Membrane</keyword>
<evidence type="ECO:0000256" key="9">
    <source>
        <dbReference type="SAM" id="SignalP"/>
    </source>
</evidence>